<dbReference type="GO" id="GO:0046452">
    <property type="term" value="P:dihydrofolate metabolic process"/>
    <property type="evidence" value="ECO:0007669"/>
    <property type="project" value="TreeGrafter"/>
</dbReference>
<dbReference type="PANTHER" id="PTHR48069">
    <property type="entry name" value="DIHYDROFOLATE REDUCTASE"/>
    <property type="match status" value="1"/>
</dbReference>
<keyword evidence="4 8" id="KW-0554">One-carbon metabolism</keyword>
<dbReference type="FunFam" id="3.40.430.10:FF:000001">
    <property type="entry name" value="Dihydrofolate reductase"/>
    <property type="match status" value="1"/>
</dbReference>
<comment type="caution">
    <text evidence="10">The sequence shown here is derived from an EMBL/GenBank/DDBJ whole genome shotgun (WGS) entry which is preliminary data.</text>
</comment>
<comment type="catalytic activity">
    <reaction evidence="8">
        <text>(6S)-5,6,7,8-tetrahydrofolate + NADP(+) = 7,8-dihydrofolate + NADPH + H(+)</text>
        <dbReference type="Rhea" id="RHEA:15009"/>
        <dbReference type="ChEBI" id="CHEBI:15378"/>
        <dbReference type="ChEBI" id="CHEBI:57451"/>
        <dbReference type="ChEBI" id="CHEBI:57453"/>
        <dbReference type="ChEBI" id="CHEBI:57783"/>
        <dbReference type="ChEBI" id="CHEBI:58349"/>
        <dbReference type="EC" id="1.5.1.3"/>
    </reaction>
</comment>
<evidence type="ECO:0000256" key="5">
    <source>
        <dbReference type="ARBA" id="ARBA00022857"/>
    </source>
</evidence>
<gene>
    <name evidence="10" type="ORF">HXK21_07150</name>
</gene>
<dbReference type="GO" id="GO:0046654">
    <property type="term" value="P:tetrahydrofolate biosynthetic process"/>
    <property type="evidence" value="ECO:0007669"/>
    <property type="project" value="InterPro"/>
</dbReference>
<evidence type="ECO:0000256" key="7">
    <source>
        <dbReference type="ARBA" id="ARBA00025067"/>
    </source>
</evidence>
<dbReference type="EC" id="1.5.1.3" evidence="3 8"/>
<evidence type="ECO:0000259" key="9">
    <source>
        <dbReference type="PROSITE" id="PS51330"/>
    </source>
</evidence>
<dbReference type="RefSeq" id="WP_303764445.1">
    <property type="nucleotide sequence ID" value="NZ_JABZGR010000023.1"/>
</dbReference>
<evidence type="ECO:0000256" key="1">
    <source>
        <dbReference type="ARBA" id="ARBA00004903"/>
    </source>
</evidence>
<comment type="pathway">
    <text evidence="1 8">Cofactor biosynthesis; tetrahydrofolate biosynthesis; 5,6,7,8-tetrahydrofolate from 7,8-dihydrofolate: step 1/1.</text>
</comment>
<dbReference type="EMBL" id="JABZGR010000023">
    <property type="protein sequence ID" value="MBF0970803.1"/>
    <property type="molecule type" value="Genomic_DNA"/>
</dbReference>
<accession>A0A929RWW1</accession>
<dbReference type="GO" id="GO:0006730">
    <property type="term" value="P:one-carbon metabolic process"/>
    <property type="evidence" value="ECO:0007669"/>
    <property type="project" value="UniProtKB-KW"/>
</dbReference>
<keyword evidence="6 8" id="KW-0560">Oxidoreductase</keyword>
<dbReference type="Gene3D" id="3.40.430.10">
    <property type="entry name" value="Dihydrofolate Reductase, subunit A"/>
    <property type="match status" value="1"/>
</dbReference>
<evidence type="ECO:0000313" key="10">
    <source>
        <dbReference type="EMBL" id="MBF0970803.1"/>
    </source>
</evidence>
<dbReference type="GO" id="GO:0004146">
    <property type="term" value="F:dihydrofolate reductase activity"/>
    <property type="evidence" value="ECO:0007669"/>
    <property type="project" value="UniProtKB-EC"/>
</dbReference>
<reference evidence="10" key="1">
    <citation type="submission" date="2020-04" db="EMBL/GenBank/DDBJ databases">
        <title>Deep metagenomics examines the oral microbiome during advanced dental caries in children, revealing novel taxa and co-occurrences with host molecules.</title>
        <authorList>
            <person name="Baker J.L."/>
            <person name="Morton J.T."/>
            <person name="Dinis M."/>
            <person name="Alvarez R."/>
            <person name="Tran N.C."/>
            <person name="Knight R."/>
            <person name="Edlund A."/>
        </authorList>
    </citation>
    <scope>NUCLEOTIDE SEQUENCE</scope>
    <source>
        <strain evidence="10">JCVI_34_bin.1</strain>
    </source>
</reference>
<dbReference type="InterPro" id="IPR024072">
    <property type="entry name" value="DHFR-like_dom_sf"/>
</dbReference>
<dbReference type="GO" id="GO:0005829">
    <property type="term" value="C:cytosol"/>
    <property type="evidence" value="ECO:0007669"/>
    <property type="project" value="TreeGrafter"/>
</dbReference>
<dbReference type="PANTHER" id="PTHR48069:SF3">
    <property type="entry name" value="DIHYDROFOLATE REDUCTASE"/>
    <property type="match status" value="1"/>
</dbReference>
<name>A0A929RWW1_9BACT</name>
<dbReference type="InterPro" id="IPR012259">
    <property type="entry name" value="DHFR"/>
</dbReference>
<keyword evidence="5 8" id="KW-0521">NADP</keyword>
<feature type="domain" description="DHFR" evidence="9">
    <location>
        <begin position="1"/>
        <end position="160"/>
    </location>
</feature>
<proteinExistence type="inferred from homology"/>
<evidence type="ECO:0000313" key="11">
    <source>
        <dbReference type="Proteomes" id="UP000704068"/>
    </source>
</evidence>
<evidence type="ECO:0000256" key="3">
    <source>
        <dbReference type="ARBA" id="ARBA00012856"/>
    </source>
</evidence>
<dbReference type="SUPFAM" id="SSF53597">
    <property type="entry name" value="Dihydrofolate reductase-like"/>
    <property type="match status" value="1"/>
</dbReference>
<dbReference type="AlphaFoldDB" id="A0A929RWW1"/>
<dbReference type="InterPro" id="IPR001796">
    <property type="entry name" value="DHFR_dom"/>
</dbReference>
<evidence type="ECO:0000256" key="6">
    <source>
        <dbReference type="ARBA" id="ARBA00023002"/>
    </source>
</evidence>
<organism evidence="10 11">
    <name type="scientific">Alloprevotella tannerae</name>
    <dbReference type="NCBI Taxonomy" id="76122"/>
    <lineage>
        <taxon>Bacteria</taxon>
        <taxon>Pseudomonadati</taxon>
        <taxon>Bacteroidota</taxon>
        <taxon>Bacteroidia</taxon>
        <taxon>Bacteroidales</taxon>
        <taxon>Prevotellaceae</taxon>
        <taxon>Alloprevotella</taxon>
    </lineage>
</organism>
<dbReference type="Proteomes" id="UP000704068">
    <property type="component" value="Unassembled WGS sequence"/>
</dbReference>
<dbReference type="GO" id="GO:0046655">
    <property type="term" value="P:folic acid metabolic process"/>
    <property type="evidence" value="ECO:0007669"/>
    <property type="project" value="TreeGrafter"/>
</dbReference>
<dbReference type="GO" id="GO:0070401">
    <property type="term" value="F:NADP+ binding"/>
    <property type="evidence" value="ECO:0007669"/>
    <property type="project" value="UniProtKB-ARBA"/>
</dbReference>
<evidence type="ECO:0000256" key="8">
    <source>
        <dbReference type="PIRNR" id="PIRNR000194"/>
    </source>
</evidence>
<comment type="function">
    <text evidence="7 8">Key enzyme in folate metabolism. Catalyzes an essential reaction for de novo glycine and purine synthesis, and for DNA precursor synthesis.</text>
</comment>
<dbReference type="PRINTS" id="PR00070">
    <property type="entry name" value="DHFR"/>
</dbReference>
<evidence type="ECO:0000256" key="4">
    <source>
        <dbReference type="ARBA" id="ARBA00022563"/>
    </source>
</evidence>
<dbReference type="PIRSF" id="PIRSF000194">
    <property type="entry name" value="DHFR"/>
    <property type="match status" value="1"/>
</dbReference>
<sequence>MISIICAIAQNGAIGYDNHLLYRLSADLKRFKALTSGHTVVMGRRTFESLPKGALPNRRNIVLSRTATAWPNTEVFPSLDEALAACAPNEEVFIIGGAAVYEAALERADRLCLTLIEATPDKADTFFPDYDKAAWRETQREHYAADEKNEADFTFVDYIRK</sequence>
<dbReference type="PROSITE" id="PS51330">
    <property type="entry name" value="DHFR_2"/>
    <property type="match status" value="1"/>
</dbReference>
<comment type="similarity">
    <text evidence="2 8">Belongs to the dihydrofolate reductase family.</text>
</comment>
<dbReference type="CDD" id="cd00209">
    <property type="entry name" value="DHFR"/>
    <property type="match status" value="1"/>
</dbReference>
<protein>
    <recommendedName>
        <fullName evidence="3 8">Dihydrofolate reductase</fullName>
        <ecNumber evidence="3 8">1.5.1.3</ecNumber>
    </recommendedName>
</protein>
<evidence type="ECO:0000256" key="2">
    <source>
        <dbReference type="ARBA" id="ARBA00009539"/>
    </source>
</evidence>
<dbReference type="Pfam" id="PF00186">
    <property type="entry name" value="DHFR_1"/>
    <property type="match status" value="1"/>
</dbReference>